<name>A0A090MM73_AFIFE</name>
<reference evidence="1 2" key="1">
    <citation type="journal article" date="2014" name="Genome Announc.">
        <title>Genome Sequence of Afipia felis Strain 76713, Isolated in Hospital Water Using an Amoeba Co-Culture Procedure.</title>
        <authorList>
            <person name="Benamar S."/>
            <person name="La Scola B."/>
            <person name="Croce O."/>
        </authorList>
    </citation>
    <scope>NUCLEOTIDE SEQUENCE [LARGE SCALE GENOMIC DNA]</scope>
    <source>
        <strain evidence="1 2">76713</strain>
    </source>
</reference>
<evidence type="ECO:0000313" key="1">
    <source>
        <dbReference type="EMBL" id="CEG08491.1"/>
    </source>
</evidence>
<keyword evidence="2" id="KW-1185">Reference proteome</keyword>
<proteinExistence type="predicted"/>
<comment type="caution">
    <text evidence="1">The sequence shown here is derived from an EMBL/GenBank/DDBJ whole genome shotgun (WGS) entry which is preliminary data.</text>
</comment>
<organism evidence="1 2">
    <name type="scientific">Afipia felis</name>
    <name type="common">Cat scratch disease bacillus</name>
    <dbReference type="NCBI Taxonomy" id="1035"/>
    <lineage>
        <taxon>Bacteria</taxon>
        <taxon>Pseudomonadati</taxon>
        <taxon>Pseudomonadota</taxon>
        <taxon>Alphaproteobacteria</taxon>
        <taxon>Hyphomicrobiales</taxon>
        <taxon>Nitrobacteraceae</taxon>
        <taxon>Afipia</taxon>
    </lineage>
</organism>
<dbReference type="EMBL" id="CCAZ020000001">
    <property type="protein sequence ID" value="CEG08491.1"/>
    <property type="molecule type" value="Genomic_DNA"/>
</dbReference>
<protein>
    <submittedName>
        <fullName evidence="1">Uncharacterized protein</fullName>
    </submittedName>
</protein>
<evidence type="ECO:0000313" key="2">
    <source>
        <dbReference type="Proteomes" id="UP000035762"/>
    </source>
</evidence>
<accession>A0A090MM73</accession>
<dbReference type="AlphaFoldDB" id="A0A090MM73"/>
<dbReference type="RefSeq" id="WP_048756363.1">
    <property type="nucleotide sequence ID" value="NZ_CCAZ020000001.1"/>
</dbReference>
<gene>
    <name evidence="1" type="ORF">BN961_01907</name>
</gene>
<dbReference type="OrthoDB" id="8241550at2"/>
<dbReference type="Proteomes" id="UP000035762">
    <property type="component" value="Unassembled WGS sequence"/>
</dbReference>
<sequence length="77" mass="8916">MLSYLKRRYPDLRLVRMSDGRWSVIRDLGLVKGGKGLRCHECVFSFRLDVRRLLRPREKARPAMLSASSEAIVQIQG</sequence>